<organism>
    <name type="scientific">Branchiostoma floridae</name>
    <name type="common">Florida lancelet</name>
    <name type="synonym">Amphioxus</name>
    <dbReference type="NCBI Taxonomy" id="7739"/>
    <lineage>
        <taxon>Eukaryota</taxon>
        <taxon>Metazoa</taxon>
        <taxon>Chordata</taxon>
        <taxon>Cephalochordata</taxon>
        <taxon>Leptocardii</taxon>
        <taxon>Amphioxiformes</taxon>
        <taxon>Branchiostomatidae</taxon>
        <taxon>Branchiostoma</taxon>
    </lineage>
</organism>
<evidence type="ECO:0000313" key="1">
    <source>
        <dbReference type="EMBL" id="EEN41754.1"/>
    </source>
</evidence>
<dbReference type="EMBL" id="GG666798">
    <property type="protein sequence ID" value="EEN41754.1"/>
    <property type="molecule type" value="Genomic_DNA"/>
</dbReference>
<proteinExistence type="predicted"/>
<accession>C4A0C7</accession>
<dbReference type="AlphaFoldDB" id="C4A0C7"/>
<name>C4A0C7_BRAFL</name>
<dbReference type="InParanoid" id="C4A0C7"/>
<protein>
    <submittedName>
        <fullName evidence="1">Uncharacterized protein</fullName>
    </submittedName>
</protein>
<reference evidence="1" key="1">
    <citation type="journal article" date="2008" name="Nature">
        <title>The amphioxus genome and the evolution of the chordate karyotype.</title>
        <authorList>
            <consortium name="US DOE Joint Genome Institute (JGI-PGF)"/>
            <person name="Putnam N.H."/>
            <person name="Butts T."/>
            <person name="Ferrier D.E.K."/>
            <person name="Furlong R.F."/>
            <person name="Hellsten U."/>
            <person name="Kawashima T."/>
            <person name="Robinson-Rechavi M."/>
            <person name="Shoguchi E."/>
            <person name="Terry A."/>
            <person name="Yu J.-K."/>
            <person name="Benito-Gutierrez E.L."/>
            <person name="Dubchak I."/>
            <person name="Garcia-Fernandez J."/>
            <person name="Gibson-Brown J.J."/>
            <person name="Grigoriev I.V."/>
            <person name="Horton A.C."/>
            <person name="de Jong P.J."/>
            <person name="Jurka J."/>
            <person name="Kapitonov V.V."/>
            <person name="Kohara Y."/>
            <person name="Kuroki Y."/>
            <person name="Lindquist E."/>
            <person name="Lucas S."/>
            <person name="Osoegawa K."/>
            <person name="Pennacchio L.A."/>
            <person name="Salamov A.A."/>
            <person name="Satou Y."/>
            <person name="Sauka-Spengler T."/>
            <person name="Schmutz J."/>
            <person name="Shin-I T."/>
            <person name="Toyoda A."/>
            <person name="Bronner-Fraser M."/>
            <person name="Fujiyama A."/>
            <person name="Holland L.Z."/>
            <person name="Holland P.W.H."/>
            <person name="Satoh N."/>
            <person name="Rokhsar D.S."/>
        </authorList>
    </citation>
    <scope>NUCLEOTIDE SEQUENCE [LARGE SCALE GENOMIC DNA]</scope>
    <source>
        <strain evidence="1">S238N-H82</strain>
        <tissue evidence="1">Testes</tissue>
    </source>
</reference>
<gene>
    <name evidence="1" type="ORF">BRAFLDRAFT_111269</name>
</gene>
<sequence>MRPVEPRDLDFELTDDYVPENVLHGDLELLGIHVFVREDENEEHVPLALVFMSNKDKKDYKKEAYRRREGEHRLLRNFLSLLMLPHEHVRPTFEALCEEAANAYDAHLDRQTDYLYPDVLDDEHCLGEIRNDRSHLVPLTSSCGKKDGYLHNSAAAVPVIGARCVEGGTGQAATHHTSWMKCSQQPHFCCLTKKNERRGTQPFREHVDEVRSLGTPPMWSGLIRCEVNMDVSLAR</sequence>